<accession>A0ACC1YCZ2</accession>
<protein>
    <submittedName>
        <fullName evidence="1">Protein EMSY-LIKE 3-like</fullName>
    </submittedName>
</protein>
<comment type="caution">
    <text evidence="1">The sequence shown here is derived from an EMBL/GenBank/DDBJ whole genome shotgun (WGS) entry which is preliminary data.</text>
</comment>
<reference evidence="1 2" key="1">
    <citation type="journal article" date="2023" name="Science">
        <title>Complex scaffold remodeling in plant triterpene biosynthesis.</title>
        <authorList>
            <person name="De La Pena R."/>
            <person name="Hodgson H."/>
            <person name="Liu J.C."/>
            <person name="Stephenson M.J."/>
            <person name="Martin A.C."/>
            <person name="Owen C."/>
            <person name="Harkess A."/>
            <person name="Leebens-Mack J."/>
            <person name="Jimenez L.E."/>
            <person name="Osbourn A."/>
            <person name="Sattely E.S."/>
        </authorList>
    </citation>
    <scope>NUCLEOTIDE SEQUENCE [LARGE SCALE GENOMIC DNA]</scope>
    <source>
        <strain evidence="2">cv. JPN11</strain>
        <tissue evidence="1">Leaf</tissue>
    </source>
</reference>
<name>A0ACC1YCZ2_MELAZ</name>
<keyword evidence="2" id="KW-1185">Reference proteome</keyword>
<organism evidence="1 2">
    <name type="scientific">Melia azedarach</name>
    <name type="common">Chinaberry tree</name>
    <dbReference type="NCBI Taxonomy" id="155640"/>
    <lineage>
        <taxon>Eukaryota</taxon>
        <taxon>Viridiplantae</taxon>
        <taxon>Streptophyta</taxon>
        <taxon>Embryophyta</taxon>
        <taxon>Tracheophyta</taxon>
        <taxon>Spermatophyta</taxon>
        <taxon>Magnoliopsida</taxon>
        <taxon>eudicotyledons</taxon>
        <taxon>Gunneridae</taxon>
        <taxon>Pentapetalae</taxon>
        <taxon>rosids</taxon>
        <taxon>malvids</taxon>
        <taxon>Sapindales</taxon>
        <taxon>Meliaceae</taxon>
        <taxon>Melia</taxon>
    </lineage>
</organism>
<proteinExistence type="predicted"/>
<sequence length="345" mass="38313">MDYSNRNLTELSGMDEEMKLQIHCMEKEAYSNVLRAFIAQSDLLSWGKEGLITELRKELNVTDTEHGELLVKINSDESIKVIREWRKGVQHPQEPLYGKVKAPGFAPNSIGNALQKKVKTSQPSVSKSQHYVSHGVPSLGTQSWKYVPHIPPTSGSLLSSVPVQIRDDQHSGEFAMFTSRNSEQSTRIVSNNYQAPADGKQKVVLKSQPKKGSHAPAAKKRSDVIEIRATDKILHQVERTIYGTKNPSPVQVEKAKLVLRDHERAILEALDKLADVSDGDDSPNALQHHLPHKECAGNGRGTLVPRDFYRQTSGSHGYQSEGFVPVHPVRLGVPCINLQGEEETP</sequence>
<evidence type="ECO:0000313" key="2">
    <source>
        <dbReference type="Proteomes" id="UP001164539"/>
    </source>
</evidence>
<gene>
    <name evidence="1" type="ORF">OWV82_009028</name>
</gene>
<dbReference type="Proteomes" id="UP001164539">
    <property type="component" value="Chromosome 4"/>
</dbReference>
<dbReference type="EMBL" id="CM051397">
    <property type="protein sequence ID" value="KAJ4721329.1"/>
    <property type="molecule type" value="Genomic_DNA"/>
</dbReference>
<evidence type="ECO:0000313" key="1">
    <source>
        <dbReference type="EMBL" id="KAJ4721329.1"/>
    </source>
</evidence>